<dbReference type="PANTHER" id="PTHR47036:SF1">
    <property type="entry name" value="COBALT-FACTOR III C(17)-METHYLTRANSFERASE-RELATED"/>
    <property type="match status" value="1"/>
</dbReference>
<evidence type="ECO:0000256" key="1">
    <source>
        <dbReference type="ARBA" id="ARBA00004953"/>
    </source>
</evidence>
<dbReference type="UniPathway" id="UPA00148"/>
<dbReference type="GO" id="GO:0032259">
    <property type="term" value="P:methylation"/>
    <property type="evidence" value="ECO:0007669"/>
    <property type="project" value="UniProtKB-KW"/>
</dbReference>
<dbReference type="Proteomes" id="UP000245539">
    <property type="component" value="Unassembled WGS sequence"/>
</dbReference>
<dbReference type="InterPro" id="IPR035996">
    <property type="entry name" value="4pyrrol_Methylase_sf"/>
</dbReference>
<keyword evidence="2" id="KW-0169">Cobalamin biosynthesis</keyword>
<dbReference type="InterPro" id="IPR014776">
    <property type="entry name" value="4pyrrole_Mease_sub2"/>
</dbReference>
<dbReference type="OrthoDB" id="9772960at2"/>
<comment type="caution">
    <text evidence="7">The sequence shown here is derived from an EMBL/GenBank/DDBJ whole genome shotgun (WGS) entry which is preliminary data.</text>
</comment>
<evidence type="ECO:0000256" key="4">
    <source>
        <dbReference type="ARBA" id="ARBA00022679"/>
    </source>
</evidence>
<dbReference type="GO" id="GO:0009236">
    <property type="term" value="P:cobalamin biosynthetic process"/>
    <property type="evidence" value="ECO:0007669"/>
    <property type="project" value="UniProtKB-UniPathway"/>
</dbReference>
<evidence type="ECO:0000313" key="7">
    <source>
        <dbReference type="EMBL" id="PWQ95420.1"/>
    </source>
</evidence>
<dbReference type="InterPro" id="IPR006363">
    <property type="entry name" value="Cbl_synth_CobJ/CibH_dom"/>
</dbReference>
<dbReference type="Gene3D" id="3.40.1010.10">
    <property type="entry name" value="Cobalt-precorrin-4 Transmethylase, Domain 1"/>
    <property type="match status" value="1"/>
</dbReference>
<name>A0A317CGI1_9GAMM</name>
<evidence type="ECO:0000256" key="2">
    <source>
        <dbReference type="ARBA" id="ARBA00022573"/>
    </source>
</evidence>
<dbReference type="GO" id="GO:0008168">
    <property type="term" value="F:methyltransferase activity"/>
    <property type="evidence" value="ECO:0007669"/>
    <property type="project" value="UniProtKB-KW"/>
</dbReference>
<dbReference type="CDD" id="cd11646">
    <property type="entry name" value="Precorrin_3B_C17_MT"/>
    <property type="match status" value="1"/>
</dbReference>
<evidence type="ECO:0000259" key="6">
    <source>
        <dbReference type="Pfam" id="PF00590"/>
    </source>
</evidence>
<dbReference type="Pfam" id="PF00590">
    <property type="entry name" value="TP_methylase"/>
    <property type="match status" value="1"/>
</dbReference>
<keyword evidence="3 7" id="KW-0489">Methyltransferase</keyword>
<evidence type="ECO:0000313" key="8">
    <source>
        <dbReference type="Proteomes" id="UP000245539"/>
    </source>
</evidence>
<sequence length="258" mass="28198">MSKLFVVGTGPGDLQLLAPKAASAIQVSSDLVAYGLYLDLLGQICEGKTHHDLPLGEEIGRARLALDLAASGKTTALISSGDIGIYAMATLVFELLDQQLSGKEQHPEWLDVEIEVVPGISAMQAGASRVGALLGHDFCTISLSNLLTPWETIEKRIQSAGQGDFVVSFYNPVSRKRDWQLNTARDILLEYRPTSTPVLIGRQLTREDEEITIITLDQLDAKDVDMFTLVSVGNSESRHIVNGSKEWVYTPRGYSKKL</sequence>
<dbReference type="InterPro" id="IPR014777">
    <property type="entry name" value="4pyrrole_Mease_sub1"/>
</dbReference>
<dbReference type="InterPro" id="IPR051810">
    <property type="entry name" value="Precorrin_MeTrfase"/>
</dbReference>
<gene>
    <name evidence="7" type="primary">cobJ</name>
    <name evidence="7" type="ORF">DKW60_15185</name>
</gene>
<dbReference type="SUPFAM" id="SSF53790">
    <property type="entry name" value="Tetrapyrrole methylase"/>
    <property type="match status" value="1"/>
</dbReference>
<feature type="domain" description="Tetrapyrrole methylase" evidence="6">
    <location>
        <begin position="3"/>
        <end position="219"/>
    </location>
</feature>
<accession>A0A317CGI1</accession>
<organism evidence="7 8">
    <name type="scientific">Leucothrix pacifica</name>
    <dbReference type="NCBI Taxonomy" id="1247513"/>
    <lineage>
        <taxon>Bacteria</taxon>
        <taxon>Pseudomonadati</taxon>
        <taxon>Pseudomonadota</taxon>
        <taxon>Gammaproteobacteria</taxon>
        <taxon>Thiotrichales</taxon>
        <taxon>Thiotrichaceae</taxon>
        <taxon>Leucothrix</taxon>
    </lineage>
</organism>
<evidence type="ECO:0000256" key="5">
    <source>
        <dbReference type="ARBA" id="ARBA00022691"/>
    </source>
</evidence>
<reference evidence="7 8" key="1">
    <citation type="submission" date="2018-05" db="EMBL/GenBank/DDBJ databases">
        <title>Leucothrix arctica sp. nov., isolated from Arctic seawater.</title>
        <authorList>
            <person name="Choi A."/>
            <person name="Baek K."/>
        </authorList>
    </citation>
    <scope>NUCLEOTIDE SEQUENCE [LARGE SCALE GENOMIC DNA]</scope>
    <source>
        <strain evidence="7 8">JCM 18388</strain>
    </source>
</reference>
<comment type="pathway">
    <text evidence="1">Cofactor biosynthesis; adenosylcobalamin biosynthesis.</text>
</comment>
<keyword evidence="4 7" id="KW-0808">Transferase</keyword>
<dbReference type="AlphaFoldDB" id="A0A317CGI1"/>
<dbReference type="Gene3D" id="3.30.950.10">
    <property type="entry name" value="Methyltransferase, Cobalt-precorrin-4 Transmethylase, Domain 2"/>
    <property type="match status" value="1"/>
</dbReference>
<keyword evidence="8" id="KW-1185">Reference proteome</keyword>
<proteinExistence type="predicted"/>
<evidence type="ECO:0000256" key="3">
    <source>
        <dbReference type="ARBA" id="ARBA00022603"/>
    </source>
</evidence>
<dbReference type="EMBL" id="QGKM01000046">
    <property type="protein sequence ID" value="PWQ95420.1"/>
    <property type="molecule type" value="Genomic_DNA"/>
</dbReference>
<dbReference type="RefSeq" id="WP_109838510.1">
    <property type="nucleotide sequence ID" value="NZ_QGKM01000046.1"/>
</dbReference>
<dbReference type="NCBIfam" id="TIGR01466">
    <property type="entry name" value="cobJ_cbiH"/>
    <property type="match status" value="1"/>
</dbReference>
<protein>
    <submittedName>
        <fullName evidence="7">Precorrin-3B C(17)-methyltransferase</fullName>
    </submittedName>
</protein>
<keyword evidence="5" id="KW-0949">S-adenosyl-L-methionine</keyword>
<dbReference type="PANTHER" id="PTHR47036">
    <property type="entry name" value="COBALT-FACTOR III C(17)-METHYLTRANSFERASE-RELATED"/>
    <property type="match status" value="1"/>
</dbReference>
<dbReference type="InterPro" id="IPR000878">
    <property type="entry name" value="4pyrrol_Mease"/>
</dbReference>